<dbReference type="Proteomes" id="UP001341245">
    <property type="component" value="Unassembled WGS sequence"/>
</dbReference>
<evidence type="ECO:0000256" key="1">
    <source>
        <dbReference type="SAM" id="Coils"/>
    </source>
</evidence>
<evidence type="ECO:0000256" key="2">
    <source>
        <dbReference type="SAM" id="MobiDB-lite"/>
    </source>
</evidence>
<comment type="caution">
    <text evidence="3">The sequence shown here is derived from an EMBL/GenBank/DDBJ whole genome shotgun (WGS) entry which is preliminary data.</text>
</comment>
<reference evidence="3 4" key="1">
    <citation type="submission" date="2023-11" db="EMBL/GenBank/DDBJ databases">
        <title>Draft genome sequence and annotation of the polyextremotolerant black yeast-like fungus Aureobasidium pullulans NRRL 62042.</title>
        <authorList>
            <person name="Dielentheis-Frenken M.R.E."/>
            <person name="Wibberg D."/>
            <person name="Blank L.M."/>
            <person name="Tiso T."/>
        </authorList>
    </citation>
    <scope>NUCLEOTIDE SEQUENCE [LARGE SCALE GENOMIC DNA]</scope>
    <source>
        <strain evidence="3 4">NRRL 62042</strain>
    </source>
</reference>
<evidence type="ECO:0008006" key="5">
    <source>
        <dbReference type="Google" id="ProtNLM"/>
    </source>
</evidence>
<protein>
    <recommendedName>
        <fullName evidence="5">Clr5 domain-containing protein</fullName>
    </recommendedName>
</protein>
<accession>A0ABR0T5H7</accession>
<keyword evidence="4" id="KW-1185">Reference proteome</keyword>
<sequence>MTNPIAGLKERKEDLRQWICEDGLTILQAIRKLENEHNVICKKRTLERNLKAWAISRRDKPDKAALQAELIRLFHGPHMSDEAISDLLNQAGHHVTRRYVMDTRKKLGLHKRIRPETNEQDLQNTIKHLLTEEYKDDQVLKMHRSELYTYLRNKYPDLHIIGRDRVYNIAREMNPQVIRRYPKGHPLHQNRPYKLTGKRLAAKLAKDAAHANMNPSADHTQDAPASCNVSHSSPSTHGYELSQPHDPVLDHSVAVQDHQSAPSVTSASTTQQVLHPSLRLESLEKENNALHQRLQQQEAEIQYIRQAYNDLMQRFTNVPAPILPQI</sequence>
<proteinExistence type="predicted"/>
<organism evidence="3 4">
    <name type="scientific">Aureobasidium pullulans</name>
    <name type="common">Black yeast</name>
    <name type="synonym">Pullularia pullulans</name>
    <dbReference type="NCBI Taxonomy" id="5580"/>
    <lineage>
        <taxon>Eukaryota</taxon>
        <taxon>Fungi</taxon>
        <taxon>Dikarya</taxon>
        <taxon>Ascomycota</taxon>
        <taxon>Pezizomycotina</taxon>
        <taxon>Dothideomycetes</taxon>
        <taxon>Dothideomycetidae</taxon>
        <taxon>Dothideales</taxon>
        <taxon>Saccotheciaceae</taxon>
        <taxon>Aureobasidium</taxon>
    </lineage>
</organism>
<dbReference type="EMBL" id="JASGXD010000028">
    <property type="protein sequence ID" value="KAK5999290.1"/>
    <property type="molecule type" value="Genomic_DNA"/>
</dbReference>
<keyword evidence="1" id="KW-0175">Coiled coil</keyword>
<evidence type="ECO:0000313" key="3">
    <source>
        <dbReference type="EMBL" id="KAK5999290.1"/>
    </source>
</evidence>
<gene>
    <name evidence="3" type="ORF">QM012_005615</name>
</gene>
<name>A0ABR0T5H7_AURPU</name>
<evidence type="ECO:0000313" key="4">
    <source>
        <dbReference type="Proteomes" id="UP001341245"/>
    </source>
</evidence>
<feature type="coiled-coil region" evidence="1">
    <location>
        <begin position="280"/>
        <end position="314"/>
    </location>
</feature>
<feature type="region of interest" description="Disordered" evidence="2">
    <location>
        <begin position="206"/>
        <end position="245"/>
    </location>
</feature>
<feature type="compositionally biased region" description="Polar residues" evidence="2">
    <location>
        <begin position="227"/>
        <end position="236"/>
    </location>
</feature>